<dbReference type="InterPro" id="IPR013114">
    <property type="entry name" value="FabA_FabZ"/>
</dbReference>
<organism evidence="2 3">
    <name type="scientific">Sorangium cellulosum</name>
    <name type="common">Polyangium cellulosum</name>
    <dbReference type="NCBI Taxonomy" id="56"/>
    <lineage>
        <taxon>Bacteria</taxon>
        <taxon>Pseudomonadati</taxon>
        <taxon>Myxococcota</taxon>
        <taxon>Polyangia</taxon>
        <taxon>Polyangiales</taxon>
        <taxon>Polyangiaceae</taxon>
        <taxon>Sorangium</taxon>
    </lineage>
</organism>
<dbReference type="Proteomes" id="UP000075260">
    <property type="component" value="Unassembled WGS sequence"/>
</dbReference>
<dbReference type="AlphaFoldDB" id="A0A150QXR7"/>
<dbReference type="InterPro" id="IPR029069">
    <property type="entry name" value="HotDog_dom_sf"/>
</dbReference>
<dbReference type="SUPFAM" id="SSF54637">
    <property type="entry name" value="Thioesterase/thiol ester dehydrase-isomerase"/>
    <property type="match status" value="1"/>
</dbReference>
<evidence type="ECO:0008006" key="4">
    <source>
        <dbReference type="Google" id="ProtNLM"/>
    </source>
</evidence>
<gene>
    <name evidence="2" type="ORF">BE15_48075</name>
</gene>
<keyword evidence="1" id="KW-0456">Lyase</keyword>
<name>A0A150QXR7_SORCE</name>
<dbReference type="OrthoDB" id="9787658at2"/>
<dbReference type="PANTHER" id="PTHR30272:SF1">
    <property type="entry name" value="3-HYDROXYACYL-[ACYL-CARRIER-PROTEIN] DEHYDRATASE"/>
    <property type="match status" value="1"/>
</dbReference>
<reference evidence="2 3" key="1">
    <citation type="submission" date="2014-02" db="EMBL/GenBank/DDBJ databases">
        <title>The small core and large imbalanced accessory genome model reveals a collaborative survival strategy of Sorangium cellulosum strains in nature.</title>
        <authorList>
            <person name="Han K."/>
            <person name="Peng R."/>
            <person name="Blom J."/>
            <person name="Li Y.-Z."/>
        </authorList>
    </citation>
    <scope>NUCLEOTIDE SEQUENCE [LARGE SCALE GENOMIC DNA]</scope>
    <source>
        <strain evidence="2 3">So0008-312</strain>
    </source>
</reference>
<dbReference type="CDD" id="cd01288">
    <property type="entry name" value="FabZ"/>
    <property type="match status" value="1"/>
</dbReference>
<accession>A0A150QXR7</accession>
<dbReference type="EMBL" id="JEMA01000264">
    <property type="protein sequence ID" value="KYF72428.1"/>
    <property type="molecule type" value="Genomic_DNA"/>
</dbReference>
<evidence type="ECO:0000256" key="1">
    <source>
        <dbReference type="ARBA" id="ARBA00023239"/>
    </source>
</evidence>
<dbReference type="Pfam" id="PF07977">
    <property type="entry name" value="FabA"/>
    <property type="match status" value="1"/>
</dbReference>
<dbReference type="Gene3D" id="3.10.129.10">
    <property type="entry name" value="Hotdog Thioesterase"/>
    <property type="match status" value="1"/>
</dbReference>
<comment type="caution">
    <text evidence="2">The sequence shown here is derived from an EMBL/GenBank/DDBJ whole genome shotgun (WGS) entry which is preliminary data.</text>
</comment>
<proteinExistence type="predicted"/>
<sequence>MRYILLDRITAVEPGRSARGLKAVTLTDEVLHDHFPDYPIYPGALLVEAAAQLAGFLVEVTENRPSAAPRRALLAQIDRAKFYRPAQPGDSVELFAELAQSLDAAAKLSVGADVRGEKCMRATLTFVLRAVDSERVHAQRRYLYALWTRELPDKVWLP</sequence>
<evidence type="ECO:0000313" key="2">
    <source>
        <dbReference type="EMBL" id="KYF72428.1"/>
    </source>
</evidence>
<dbReference type="GO" id="GO:0016829">
    <property type="term" value="F:lyase activity"/>
    <property type="evidence" value="ECO:0007669"/>
    <property type="project" value="UniProtKB-KW"/>
</dbReference>
<protein>
    <recommendedName>
        <fullName evidence="4">3-hydroxyacyl-ACP dehydratase</fullName>
    </recommendedName>
</protein>
<dbReference type="PANTHER" id="PTHR30272">
    <property type="entry name" value="3-HYDROXYACYL-[ACYL-CARRIER-PROTEIN] DEHYDRATASE"/>
    <property type="match status" value="1"/>
</dbReference>
<evidence type="ECO:0000313" key="3">
    <source>
        <dbReference type="Proteomes" id="UP000075260"/>
    </source>
</evidence>
<dbReference type="RefSeq" id="WP_061606361.1">
    <property type="nucleotide sequence ID" value="NZ_CP162579.1"/>
</dbReference>